<keyword evidence="2" id="KW-0238">DNA-binding</keyword>
<evidence type="ECO:0000313" key="6">
    <source>
        <dbReference type="Proteomes" id="UP000474159"/>
    </source>
</evidence>
<evidence type="ECO:0000256" key="2">
    <source>
        <dbReference type="ARBA" id="ARBA00023125"/>
    </source>
</evidence>
<dbReference type="RefSeq" id="WP_151002480.1">
    <property type="nucleotide sequence ID" value="NZ_BPQY01000532.1"/>
</dbReference>
<name>A0A6L3STG9_9HYPH</name>
<protein>
    <submittedName>
        <fullName evidence="5">Winged helix-turn-helix transcriptional regulator</fullName>
    </submittedName>
</protein>
<dbReference type="InterPro" id="IPR036388">
    <property type="entry name" value="WH-like_DNA-bd_sf"/>
</dbReference>
<evidence type="ECO:0000313" key="5">
    <source>
        <dbReference type="EMBL" id="KAB1076742.1"/>
    </source>
</evidence>
<keyword evidence="3" id="KW-0804">Transcription</keyword>
<keyword evidence="1" id="KW-0805">Transcription regulation</keyword>
<dbReference type="InterPro" id="IPR001845">
    <property type="entry name" value="HTH_ArsR_DNA-bd_dom"/>
</dbReference>
<gene>
    <name evidence="5" type="ORF">F6X53_21875</name>
</gene>
<keyword evidence="6" id="KW-1185">Reference proteome</keyword>
<reference evidence="5 6" key="1">
    <citation type="submission" date="2019-09" db="EMBL/GenBank/DDBJ databases">
        <title>YIM 48816 draft genome.</title>
        <authorList>
            <person name="Jiang L."/>
        </authorList>
    </citation>
    <scope>NUCLEOTIDE SEQUENCE [LARGE SCALE GENOMIC DNA]</scope>
    <source>
        <strain evidence="5 6">YIM 48816</strain>
    </source>
</reference>
<evidence type="ECO:0000256" key="3">
    <source>
        <dbReference type="ARBA" id="ARBA00023163"/>
    </source>
</evidence>
<dbReference type="Proteomes" id="UP000474159">
    <property type="component" value="Unassembled WGS sequence"/>
</dbReference>
<evidence type="ECO:0000259" key="4">
    <source>
        <dbReference type="SMART" id="SM00418"/>
    </source>
</evidence>
<dbReference type="OrthoDB" id="9804742at2"/>
<evidence type="ECO:0000256" key="1">
    <source>
        <dbReference type="ARBA" id="ARBA00023015"/>
    </source>
</evidence>
<accession>A0A6L3STG9</accession>
<feature type="domain" description="HTH arsR-type" evidence="4">
    <location>
        <begin position="8"/>
        <end position="90"/>
    </location>
</feature>
<dbReference type="EMBL" id="VZZK01000027">
    <property type="protein sequence ID" value="KAB1076742.1"/>
    <property type="molecule type" value="Genomic_DNA"/>
</dbReference>
<dbReference type="GO" id="GO:0003677">
    <property type="term" value="F:DNA binding"/>
    <property type="evidence" value="ECO:0007669"/>
    <property type="project" value="UniProtKB-KW"/>
</dbReference>
<dbReference type="CDD" id="cd00090">
    <property type="entry name" value="HTH_ARSR"/>
    <property type="match status" value="1"/>
</dbReference>
<dbReference type="SMART" id="SM00418">
    <property type="entry name" value="HTH_ARSR"/>
    <property type="match status" value="1"/>
</dbReference>
<dbReference type="InterPro" id="IPR011991">
    <property type="entry name" value="ArsR-like_HTH"/>
</dbReference>
<dbReference type="AlphaFoldDB" id="A0A6L3STG9"/>
<dbReference type="PANTHER" id="PTHR43132">
    <property type="entry name" value="ARSENICAL RESISTANCE OPERON REPRESSOR ARSR-RELATED"/>
    <property type="match status" value="1"/>
</dbReference>
<proteinExistence type="predicted"/>
<organism evidence="5 6">
    <name type="scientific">Methylobacterium soli</name>
    <dbReference type="NCBI Taxonomy" id="553447"/>
    <lineage>
        <taxon>Bacteria</taxon>
        <taxon>Pseudomonadati</taxon>
        <taxon>Pseudomonadota</taxon>
        <taxon>Alphaproteobacteria</taxon>
        <taxon>Hyphomicrobiales</taxon>
        <taxon>Methylobacteriaceae</taxon>
        <taxon>Methylobacterium</taxon>
    </lineage>
</organism>
<comment type="caution">
    <text evidence="5">The sequence shown here is derived from an EMBL/GenBank/DDBJ whole genome shotgun (WGS) entry which is preliminary data.</text>
</comment>
<dbReference type="Pfam" id="PF12840">
    <property type="entry name" value="HTH_20"/>
    <property type="match status" value="1"/>
</dbReference>
<dbReference type="InterPro" id="IPR051011">
    <property type="entry name" value="Metal_resp_trans_reg"/>
</dbReference>
<dbReference type="SUPFAM" id="SSF46785">
    <property type="entry name" value="Winged helix' DNA-binding domain"/>
    <property type="match status" value="1"/>
</dbReference>
<dbReference type="PANTHER" id="PTHR43132:SF2">
    <property type="entry name" value="ARSENICAL RESISTANCE OPERON REPRESSOR ARSR-RELATED"/>
    <property type="match status" value="1"/>
</dbReference>
<dbReference type="GO" id="GO:0003700">
    <property type="term" value="F:DNA-binding transcription factor activity"/>
    <property type="evidence" value="ECO:0007669"/>
    <property type="project" value="InterPro"/>
</dbReference>
<dbReference type="InterPro" id="IPR036390">
    <property type="entry name" value="WH_DNA-bd_sf"/>
</dbReference>
<dbReference type="Gene3D" id="1.10.10.10">
    <property type="entry name" value="Winged helix-like DNA-binding domain superfamily/Winged helix DNA-binding domain"/>
    <property type="match status" value="1"/>
</dbReference>
<sequence>MNVELAAKQFEALGSPTRLEVYLILVRAGASGMPVRSLQDEAGIRSASTLSHHLHRLMEAGLASQERRGTTLICRAIHPALQALVSYLAATHGGVGQGVDA</sequence>